<dbReference type="EMBL" id="PXOH01000022">
    <property type="protein sequence ID" value="PSF35181.1"/>
    <property type="molecule type" value="Genomic_DNA"/>
</dbReference>
<evidence type="ECO:0000313" key="1">
    <source>
        <dbReference type="EMBL" id="PSF35181.1"/>
    </source>
</evidence>
<keyword evidence="2" id="KW-1185">Reference proteome</keyword>
<accession>A0A2T1LUG4</accession>
<comment type="caution">
    <text evidence="1">The sequence shown here is derived from an EMBL/GenBank/DDBJ whole genome shotgun (WGS) entry which is preliminary data.</text>
</comment>
<evidence type="ECO:0000313" key="2">
    <source>
        <dbReference type="Proteomes" id="UP000239001"/>
    </source>
</evidence>
<dbReference type="Proteomes" id="UP000239001">
    <property type="component" value="Unassembled WGS sequence"/>
</dbReference>
<dbReference type="AlphaFoldDB" id="A0A2T1LUG4"/>
<organism evidence="1 2">
    <name type="scientific">Aphanothece hegewaldii CCALA 016</name>
    <dbReference type="NCBI Taxonomy" id="2107694"/>
    <lineage>
        <taxon>Bacteria</taxon>
        <taxon>Bacillati</taxon>
        <taxon>Cyanobacteriota</taxon>
        <taxon>Cyanophyceae</taxon>
        <taxon>Oscillatoriophycideae</taxon>
        <taxon>Chroococcales</taxon>
        <taxon>Aphanothecaceae</taxon>
        <taxon>Aphanothece</taxon>
    </lineage>
</organism>
<gene>
    <name evidence="1" type="ORF">C7H19_17520</name>
</gene>
<proteinExistence type="predicted"/>
<dbReference type="OrthoDB" id="458437at2"/>
<dbReference type="RefSeq" id="WP_106458218.1">
    <property type="nucleotide sequence ID" value="NZ_PXOH01000022.1"/>
</dbReference>
<reference evidence="1 2" key="2">
    <citation type="submission" date="2018-03" db="EMBL/GenBank/DDBJ databases">
        <authorList>
            <person name="Keele B.F."/>
        </authorList>
    </citation>
    <scope>NUCLEOTIDE SEQUENCE [LARGE SCALE GENOMIC DNA]</scope>
    <source>
        <strain evidence="1 2">CCALA 016</strain>
    </source>
</reference>
<name>A0A2T1LUG4_9CHRO</name>
<protein>
    <submittedName>
        <fullName evidence="1">Uncharacterized protein</fullName>
    </submittedName>
</protein>
<sequence length="143" mass="16622">MIQITDKAIDQCYDRLRLFGSDVDAVMDVLSLLSTEINLKDLFEDLSRTKKRYVREIKFFRYDDGQLGIAVFDPKTIYGECWIENIKVPQEYEPIFNSSDLVLGVKYPIELFGISCFPASKPVINNQIISQKLIETIFERIKE</sequence>
<reference evidence="1 2" key="1">
    <citation type="submission" date="2018-03" db="EMBL/GenBank/DDBJ databases">
        <title>The ancient ancestry and fast evolution of plastids.</title>
        <authorList>
            <person name="Moore K.R."/>
            <person name="Magnabosco C."/>
            <person name="Momper L."/>
            <person name="Gold D.A."/>
            <person name="Bosak T."/>
            <person name="Fournier G.P."/>
        </authorList>
    </citation>
    <scope>NUCLEOTIDE SEQUENCE [LARGE SCALE GENOMIC DNA]</scope>
    <source>
        <strain evidence="1 2">CCALA 016</strain>
    </source>
</reference>